<keyword evidence="1" id="KW-1185">Reference proteome</keyword>
<reference evidence="2" key="1">
    <citation type="submission" date="2022-11" db="UniProtKB">
        <authorList>
            <consortium name="WormBaseParasite"/>
        </authorList>
    </citation>
    <scope>IDENTIFICATION</scope>
</reference>
<evidence type="ECO:0000313" key="1">
    <source>
        <dbReference type="Proteomes" id="UP000887564"/>
    </source>
</evidence>
<dbReference type="WBParaSite" id="PEQ_0001000501-mRNA-1">
    <property type="protein sequence ID" value="PEQ_0001000501-mRNA-1"/>
    <property type="gene ID" value="PEQ_0001000501"/>
</dbReference>
<protein>
    <submittedName>
        <fullName evidence="2">Uncharacterized protein</fullName>
    </submittedName>
</protein>
<name>A0A914RU50_PAREQ</name>
<sequence length="62" mass="7074">MSGRFQCLAHQNRLVRRIRWSDEYCLRVGCCSAHFLVSISRCSASNSSTHLDVNCFCFLCQG</sequence>
<dbReference type="AlphaFoldDB" id="A0A914RU50"/>
<proteinExistence type="predicted"/>
<organism evidence="1 2">
    <name type="scientific">Parascaris equorum</name>
    <name type="common">Equine roundworm</name>
    <dbReference type="NCBI Taxonomy" id="6256"/>
    <lineage>
        <taxon>Eukaryota</taxon>
        <taxon>Metazoa</taxon>
        <taxon>Ecdysozoa</taxon>
        <taxon>Nematoda</taxon>
        <taxon>Chromadorea</taxon>
        <taxon>Rhabditida</taxon>
        <taxon>Spirurina</taxon>
        <taxon>Ascaridomorpha</taxon>
        <taxon>Ascaridoidea</taxon>
        <taxon>Ascarididae</taxon>
        <taxon>Parascaris</taxon>
    </lineage>
</organism>
<evidence type="ECO:0000313" key="2">
    <source>
        <dbReference type="WBParaSite" id="PEQ_0001000501-mRNA-1"/>
    </source>
</evidence>
<dbReference type="Proteomes" id="UP000887564">
    <property type="component" value="Unplaced"/>
</dbReference>
<accession>A0A914RU50</accession>